<reference evidence="2" key="2">
    <citation type="journal article" date="2023" name="IMA Fungus">
        <title>Comparative genomic study of the Penicillium genus elucidates a diverse pangenome and 15 lateral gene transfer events.</title>
        <authorList>
            <person name="Petersen C."/>
            <person name="Sorensen T."/>
            <person name="Nielsen M.R."/>
            <person name="Sondergaard T.E."/>
            <person name="Sorensen J.L."/>
            <person name="Fitzpatrick D.A."/>
            <person name="Frisvad J.C."/>
            <person name="Nielsen K.L."/>
        </authorList>
    </citation>
    <scope>NUCLEOTIDE SEQUENCE</scope>
    <source>
        <strain evidence="2">IBT 29864</strain>
    </source>
</reference>
<protein>
    <recommendedName>
        <fullName evidence="1">Reverse transcriptase Ty1/copia-type domain-containing protein</fullName>
    </recommendedName>
</protein>
<keyword evidence="3" id="KW-1185">Reference proteome</keyword>
<name>A0A9W9RG82_9EURO</name>
<organism evidence="2 3">
    <name type="scientific">Penicillium cataractarum</name>
    <dbReference type="NCBI Taxonomy" id="2100454"/>
    <lineage>
        <taxon>Eukaryota</taxon>
        <taxon>Fungi</taxon>
        <taxon>Dikarya</taxon>
        <taxon>Ascomycota</taxon>
        <taxon>Pezizomycotina</taxon>
        <taxon>Eurotiomycetes</taxon>
        <taxon>Eurotiomycetidae</taxon>
        <taxon>Eurotiales</taxon>
        <taxon>Aspergillaceae</taxon>
        <taxon>Penicillium</taxon>
    </lineage>
</organism>
<dbReference type="RefSeq" id="XP_056549625.1">
    <property type="nucleotide sequence ID" value="XM_056703665.1"/>
</dbReference>
<comment type="caution">
    <text evidence="2">The sequence shown here is derived from an EMBL/GenBank/DDBJ whole genome shotgun (WGS) entry which is preliminary data.</text>
</comment>
<dbReference type="PANTHER" id="PTHR11439:SF438">
    <property type="entry name" value="REVERSE TRANSCRIPTASE TY1_COPIA-TYPE DOMAIN-CONTAINING PROTEIN"/>
    <property type="match status" value="1"/>
</dbReference>
<dbReference type="Pfam" id="PF07727">
    <property type="entry name" value="RVT_2"/>
    <property type="match status" value="1"/>
</dbReference>
<dbReference type="OrthoDB" id="4356562at2759"/>
<dbReference type="InterPro" id="IPR043502">
    <property type="entry name" value="DNA/RNA_pol_sf"/>
</dbReference>
<dbReference type="AlphaFoldDB" id="A0A9W9RG82"/>
<dbReference type="EMBL" id="JAPZBS010000009">
    <property type="protein sequence ID" value="KAJ5358339.1"/>
    <property type="molecule type" value="Genomic_DNA"/>
</dbReference>
<reference evidence="2" key="1">
    <citation type="submission" date="2022-11" db="EMBL/GenBank/DDBJ databases">
        <authorList>
            <person name="Petersen C."/>
        </authorList>
    </citation>
    <scope>NUCLEOTIDE SEQUENCE</scope>
    <source>
        <strain evidence="2">IBT 29864</strain>
    </source>
</reference>
<evidence type="ECO:0000259" key="1">
    <source>
        <dbReference type="Pfam" id="PF07727"/>
    </source>
</evidence>
<feature type="domain" description="Reverse transcriptase Ty1/copia-type" evidence="1">
    <location>
        <begin position="28"/>
        <end position="232"/>
    </location>
</feature>
<dbReference type="CDD" id="cd09272">
    <property type="entry name" value="RNase_HI_RT_Ty1"/>
    <property type="match status" value="1"/>
</dbReference>
<accession>A0A9W9RG82</accession>
<proteinExistence type="predicted"/>
<sequence length="495" mass="56945">MIDHPHYQSFVQAAKLEIDTLRKKNAFVEVNKPTDQSMQILPLKWVFNYKFNSDRLLTKHKARICVRGDLERVSIDEKYSATLAVRTARFVFALAAHFDLDTTQWDAVNAFLNSLLPNEVYVELPPGMFPQNRKKRCWKLVKALYGLRKSPRLWQQEASRVLTALGFQVVYEDLCLFVREGLIIIFYVDDLILFNHPSQRAEAADVSKRLNEAWELRAMGEAQWFLVIAYKYHLTGGRKLEVPPVEIANLKPFDRTATDKHRLEYSSKVGSAQYATTITRVDVAKVTSHLAQFLSNPSPDHLHAIAQLISFMYQTRSRAIYFRRNTSGLPSVQFCSDASFGDNHDRKSSGGYLYKIFGGPVDWKAAKQRTVTTSTTEAKLLAISEAGKSMRMWERIFHRVMFNPGHPVSIQCDNKQTISLLTKEAPHLRTKLRHIDIHQHWLHQEVQAGRIPVEWVPTAEIDADGLTKLLPRQKHARFVRQLGMEDIGYLLERLD</sequence>
<dbReference type="PANTHER" id="PTHR11439">
    <property type="entry name" value="GAG-POL-RELATED RETROTRANSPOSON"/>
    <property type="match status" value="1"/>
</dbReference>
<dbReference type="GeneID" id="81442844"/>
<gene>
    <name evidence="2" type="ORF">N7496_010752</name>
</gene>
<dbReference type="InterPro" id="IPR013103">
    <property type="entry name" value="RVT_2"/>
</dbReference>
<dbReference type="Proteomes" id="UP001147782">
    <property type="component" value="Unassembled WGS sequence"/>
</dbReference>
<evidence type="ECO:0000313" key="2">
    <source>
        <dbReference type="EMBL" id="KAJ5358339.1"/>
    </source>
</evidence>
<evidence type="ECO:0000313" key="3">
    <source>
        <dbReference type="Proteomes" id="UP001147782"/>
    </source>
</evidence>
<dbReference type="SUPFAM" id="SSF56672">
    <property type="entry name" value="DNA/RNA polymerases"/>
    <property type="match status" value="1"/>
</dbReference>